<protein>
    <recommendedName>
        <fullName evidence="1">Type II CBASS E2 protein domain-containing protein</fullName>
    </recommendedName>
</protein>
<sequence>MSIASLLSHHGVDVPRYVTVDGRIVFDGVSINSAGVAIHQGLGPVTAVANHTFHGGEDHLDSSACLPWWNDPSELDRHLNAVQQSFPGFIYAEATMSNGPRWTGAIDTGRGTFTLEVELRADLSLPTLRVLGPKLGAFSSGRWVRSPHLYDSGNICVADRDEWHPGVHDASTAIAWGAHWLAAYTEWRMSRQWTTEGTYAHAS</sequence>
<gene>
    <name evidence="2" type="ORF">SAMN06295909_0093</name>
</gene>
<evidence type="ECO:0000313" key="2">
    <source>
        <dbReference type="EMBL" id="SMQ58034.1"/>
    </source>
</evidence>
<evidence type="ECO:0000259" key="1">
    <source>
        <dbReference type="Pfam" id="PF26395"/>
    </source>
</evidence>
<dbReference type="EMBL" id="FXWJ01000001">
    <property type="protein sequence ID" value="SMQ58034.1"/>
    <property type="molecule type" value="Genomic_DNA"/>
</dbReference>
<dbReference type="Proteomes" id="UP000194464">
    <property type="component" value="Unassembled WGS sequence"/>
</dbReference>
<proteinExistence type="predicted"/>
<dbReference type="RefSeq" id="WP_086472394.1">
    <property type="nucleotide sequence ID" value="NZ_FXWJ01000001.1"/>
</dbReference>
<reference evidence="2 3" key="1">
    <citation type="submission" date="2017-04" db="EMBL/GenBank/DDBJ databases">
        <authorList>
            <person name="Varghese N."/>
            <person name="Submissions S."/>
        </authorList>
    </citation>
    <scope>NUCLEOTIDE SEQUENCE [LARGE SCALE GENOMIC DNA]</scope>
    <source>
        <strain evidence="2 3">VKM Ac-1784</strain>
    </source>
</reference>
<name>A0ABY1R821_9MICO</name>
<accession>A0ABY1R821</accession>
<dbReference type="InterPro" id="IPR058588">
    <property type="entry name" value="E2-CBASS"/>
</dbReference>
<evidence type="ECO:0000313" key="3">
    <source>
        <dbReference type="Proteomes" id="UP000194464"/>
    </source>
</evidence>
<comment type="caution">
    <text evidence="2">The sequence shown here is derived from an EMBL/GenBank/DDBJ whole genome shotgun (WGS) entry which is preliminary data.</text>
</comment>
<keyword evidence="3" id="KW-1185">Reference proteome</keyword>
<feature type="domain" description="Type II CBASS E2 protein" evidence="1">
    <location>
        <begin position="79"/>
        <end position="198"/>
    </location>
</feature>
<dbReference type="Pfam" id="PF26395">
    <property type="entry name" value="E2-CBASS"/>
    <property type="match status" value="1"/>
</dbReference>
<organism evidence="2 3">
    <name type="scientific">Plantibacter elymi</name>
    <name type="common">nom. nud.</name>
    <dbReference type="NCBI Taxonomy" id="199708"/>
    <lineage>
        <taxon>Bacteria</taxon>
        <taxon>Bacillati</taxon>
        <taxon>Actinomycetota</taxon>
        <taxon>Actinomycetes</taxon>
        <taxon>Micrococcales</taxon>
        <taxon>Microbacteriaceae</taxon>
        <taxon>Plantibacter</taxon>
    </lineage>
</organism>